<keyword evidence="1" id="KW-0472">Membrane</keyword>
<dbReference type="EMBL" id="JAAGOX010000054">
    <property type="protein sequence ID" value="NDW47458.1"/>
    <property type="molecule type" value="Genomic_DNA"/>
</dbReference>
<evidence type="ECO:0000313" key="2">
    <source>
        <dbReference type="EMBL" id="NDW47458.1"/>
    </source>
</evidence>
<keyword evidence="1" id="KW-0812">Transmembrane</keyword>
<feature type="transmembrane region" description="Helical" evidence="1">
    <location>
        <begin position="110"/>
        <end position="132"/>
    </location>
</feature>
<feature type="transmembrane region" description="Helical" evidence="1">
    <location>
        <begin position="144"/>
        <end position="165"/>
    </location>
</feature>
<dbReference type="RefSeq" id="WP_164132463.1">
    <property type="nucleotide sequence ID" value="NZ_JAAGOX010000054.1"/>
</dbReference>
<keyword evidence="1" id="KW-1133">Transmembrane helix</keyword>
<gene>
    <name evidence="2" type="ORF">G0P99_21140</name>
</gene>
<organism evidence="2">
    <name type="scientific">Ruegeria sp. PrR005</name>
    <dbReference type="NCBI Taxonomy" id="2706882"/>
    <lineage>
        <taxon>Bacteria</taxon>
        <taxon>Pseudomonadati</taxon>
        <taxon>Pseudomonadota</taxon>
        <taxon>Alphaproteobacteria</taxon>
        <taxon>Rhodobacterales</taxon>
        <taxon>Roseobacteraceae</taxon>
        <taxon>Ruegeria</taxon>
    </lineage>
</organism>
<reference evidence="2" key="1">
    <citation type="submission" date="2020-02" db="EMBL/GenBank/DDBJ databases">
        <title>Delineation of the pyrene-degrading pathway in Roseobacter clade bacteria by genomic analysis.</title>
        <authorList>
            <person name="Zhou H."/>
            <person name="Wang H."/>
        </authorList>
    </citation>
    <scope>NUCLEOTIDE SEQUENCE</scope>
    <source>
        <strain evidence="2">PrR005</strain>
    </source>
</reference>
<protein>
    <submittedName>
        <fullName evidence="2">Uncharacterized protein</fullName>
    </submittedName>
</protein>
<name>A0A6B2NVJ0_9RHOB</name>
<accession>A0A6B2NVJ0</accession>
<comment type="caution">
    <text evidence="2">The sequence shown here is derived from an EMBL/GenBank/DDBJ whole genome shotgun (WGS) entry which is preliminary data.</text>
</comment>
<evidence type="ECO:0000256" key="1">
    <source>
        <dbReference type="SAM" id="Phobius"/>
    </source>
</evidence>
<feature type="transmembrane region" description="Helical" evidence="1">
    <location>
        <begin position="186"/>
        <end position="206"/>
    </location>
</feature>
<sequence length="222" mass="25571">MEVIESKKTPELTVPPFRMTDEEFLSIIKTVARETDEIQLTTGSYLDNRRYVLTDLDDLEKNRSKISSPLTFRINSIKLNINRIHSQLTFEEKDRSTAEELHEHLKHYKIWYSFIGNPFLALALVFPAYFYISFGKKLELIQEILLLFAVGSPIFFLSFLTHMGHLAPKVIFRPNDTFLKRNKDKIILAVLSLAAGIALNEAVPFIKSMVNADTPKLETHQN</sequence>
<dbReference type="AlphaFoldDB" id="A0A6B2NVJ0"/>
<proteinExistence type="predicted"/>